<evidence type="ECO:0000256" key="1">
    <source>
        <dbReference type="ARBA" id="ARBA00008857"/>
    </source>
</evidence>
<keyword evidence="8" id="KW-1160">Virus entry into host cell</keyword>
<dbReference type="GO" id="GO:0015074">
    <property type="term" value="P:DNA integration"/>
    <property type="evidence" value="ECO:0007669"/>
    <property type="project" value="UniProtKB-KW"/>
</dbReference>
<dbReference type="EMBL" id="BK015364">
    <property type="protein sequence ID" value="DAE03315.1"/>
    <property type="molecule type" value="Genomic_DNA"/>
</dbReference>
<accession>A0A8S5PA44</accession>
<keyword evidence="3" id="KW-0808">Transferase</keyword>
<dbReference type="Gene3D" id="1.10.150.130">
    <property type="match status" value="1"/>
</dbReference>
<sequence length="409" mass="47562">MPRVTKPLTNTEVDKAKPKAKEYNLTDGKGLFLRIKPTGAKAWIFNYYHPITNKRTSFTIGTYPSISLSLARQKREKWLSLIAQKIDPQEHEKEQERIARGENENTFFKVALLWKEKRSREVEPLTMEKNWARLEKYIFNHIGNYSIDDITSPLLIKTVKPLYEKGFNDTLHRLLNLSNQILNYAVTLGLMPFNSCIKAADAYHKEPQKNHPAIKPEALPKLLNDFRNSNRDYLTKMLFLWQLLSMVRPAEAVSVEWSEIDFDKKLWTIPAIKMKKTRQGQFPHVVPLSSLMLKILEELKPITGDNKFVFSHYSKPNHSASKELIANALRKIGYKGIQDAHGLRSIARTFLENKAVDFRLAESCLAHRVGDKTSQAYNRYDYVELRRPVMQLWSDFVECCQKNKKSFIF</sequence>
<dbReference type="InterPro" id="IPR011010">
    <property type="entry name" value="DNA_brk_join_enz"/>
</dbReference>
<dbReference type="InterPro" id="IPR025166">
    <property type="entry name" value="Integrase_DNA_bind_dom"/>
</dbReference>
<dbReference type="GO" id="GO:0046718">
    <property type="term" value="P:symbiont entry into host cell"/>
    <property type="evidence" value="ECO:0007669"/>
    <property type="project" value="UniProtKB-KW"/>
</dbReference>
<protein>
    <recommendedName>
        <fullName evidence="2">Integrase</fullName>
    </recommendedName>
</protein>
<evidence type="ECO:0000256" key="5">
    <source>
        <dbReference type="ARBA" id="ARBA00023125"/>
    </source>
</evidence>
<evidence type="ECO:0000256" key="4">
    <source>
        <dbReference type="ARBA" id="ARBA00022908"/>
    </source>
</evidence>
<dbReference type="SUPFAM" id="SSF56349">
    <property type="entry name" value="DNA breaking-rejoining enzymes"/>
    <property type="match status" value="1"/>
</dbReference>
<keyword evidence="7" id="KW-1179">Viral genome integration</keyword>
<keyword evidence="5" id="KW-0238">DNA-binding</keyword>
<dbReference type="GO" id="GO:0003677">
    <property type="term" value="F:DNA binding"/>
    <property type="evidence" value="ECO:0007669"/>
    <property type="project" value="UniProtKB-KW"/>
</dbReference>
<keyword evidence="6" id="KW-0233">DNA recombination</keyword>
<evidence type="ECO:0000256" key="8">
    <source>
        <dbReference type="ARBA" id="ARBA00023296"/>
    </source>
</evidence>
<comment type="similarity">
    <text evidence="1">Belongs to the 'phage' integrase family.</text>
</comment>
<dbReference type="PANTHER" id="PTHR30629:SF6">
    <property type="entry name" value="PROPHAGE INTEGRASE INTA-RELATED"/>
    <property type="match status" value="1"/>
</dbReference>
<dbReference type="Gene3D" id="3.30.160.390">
    <property type="entry name" value="Integrase, DNA-binding domain"/>
    <property type="match status" value="1"/>
</dbReference>
<evidence type="ECO:0000313" key="10">
    <source>
        <dbReference type="EMBL" id="DAE03315.1"/>
    </source>
</evidence>
<evidence type="ECO:0000256" key="2">
    <source>
        <dbReference type="ARBA" id="ARBA00016082"/>
    </source>
</evidence>
<dbReference type="InterPro" id="IPR050808">
    <property type="entry name" value="Phage_Integrase"/>
</dbReference>
<evidence type="ECO:0000256" key="6">
    <source>
        <dbReference type="ARBA" id="ARBA00023172"/>
    </source>
</evidence>
<evidence type="ECO:0000256" key="3">
    <source>
        <dbReference type="ARBA" id="ARBA00022679"/>
    </source>
</evidence>
<dbReference type="InterPro" id="IPR010998">
    <property type="entry name" value="Integrase_recombinase_N"/>
</dbReference>
<dbReference type="PANTHER" id="PTHR30629">
    <property type="entry name" value="PROPHAGE INTEGRASE"/>
    <property type="match status" value="1"/>
</dbReference>
<name>A0A8S5PA44_9CAUD</name>
<dbReference type="CDD" id="cd00801">
    <property type="entry name" value="INT_P4_C"/>
    <property type="match status" value="1"/>
</dbReference>
<feature type="domain" description="Tyr recombinase" evidence="9">
    <location>
        <begin position="209"/>
        <end position="390"/>
    </location>
</feature>
<dbReference type="InterPro" id="IPR013762">
    <property type="entry name" value="Integrase-like_cat_sf"/>
</dbReference>
<dbReference type="InterPro" id="IPR038488">
    <property type="entry name" value="Integrase_DNA-bd_sf"/>
</dbReference>
<dbReference type="GO" id="GO:0016740">
    <property type="term" value="F:transferase activity"/>
    <property type="evidence" value="ECO:0007669"/>
    <property type="project" value="UniProtKB-KW"/>
</dbReference>
<dbReference type="Gene3D" id="1.10.443.10">
    <property type="entry name" value="Intergrase catalytic core"/>
    <property type="match status" value="1"/>
</dbReference>
<dbReference type="Pfam" id="PF13356">
    <property type="entry name" value="Arm-DNA-bind_3"/>
    <property type="match status" value="1"/>
</dbReference>
<dbReference type="GO" id="GO:0006310">
    <property type="term" value="P:DNA recombination"/>
    <property type="evidence" value="ECO:0007669"/>
    <property type="project" value="UniProtKB-KW"/>
</dbReference>
<dbReference type="Pfam" id="PF22022">
    <property type="entry name" value="Phage_int_M"/>
    <property type="match status" value="1"/>
</dbReference>
<evidence type="ECO:0000259" key="9">
    <source>
        <dbReference type="PROSITE" id="PS51898"/>
    </source>
</evidence>
<dbReference type="InterPro" id="IPR002104">
    <property type="entry name" value="Integrase_catalytic"/>
</dbReference>
<dbReference type="PROSITE" id="PS51898">
    <property type="entry name" value="TYR_RECOMBINASE"/>
    <property type="match status" value="1"/>
</dbReference>
<dbReference type="InterPro" id="IPR053876">
    <property type="entry name" value="Phage_int_M"/>
</dbReference>
<dbReference type="GO" id="GO:0075713">
    <property type="term" value="P:establishment of integrated proviral latency"/>
    <property type="evidence" value="ECO:0007669"/>
    <property type="project" value="UniProtKB-KW"/>
</dbReference>
<dbReference type="GO" id="GO:0044826">
    <property type="term" value="P:viral genome integration into host DNA"/>
    <property type="evidence" value="ECO:0007669"/>
    <property type="project" value="UniProtKB-KW"/>
</dbReference>
<dbReference type="Pfam" id="PF00589">
    <property type="entry name" value="Phage_integrase"/>
    <property type="match status" value="1"/>
</dbReference>
<keyword evidence="4" id="KW-0229">DNA integration</keyword>
<reference evidence="10" key="1">
    <citation type="journal article" date="2021" name="Proc. Natl. Acad. Sci. U.S.A.">
        <title>A Catalog of Tens of Thousands of Viruses from Human Metagenomes Reveals Hidden Associations with Chronic Diseases.</title>
        <authorList>
            <person name="Tisza M.J."/>
            <person name="Buck C.B."/>
        </authorList>
    </citation>
    <scope>NUCLEOTIDE SEQUENCE</scope>
    <source>
        <strain evidence="10">Ct9R41</strain>
    </source>
</reference>
<proteinExistence type="inferred from homology"/>
<evidence type="ECO:0000256" key="7">
    <source>
        <dbReference type="ARBA" id="ARBA00023195"/>
    </source>
</evidence>
<organism evidence="10">
    <name type="scientific">Podoviridae sp. ct9R41</name>
    <dbReference type="NCBI Taxonomy" id="2825227"/>
    <lineage>
        <taxon>Viruses</taxon>
        <taxon>Duplodnaviria</taxon>
        <taxon>Heunggongvirae</taxon>
        <taxon>Uroviricota</taxon>
        <taxon>Caudoviricetes</taxon>
    </lineage>
</organism>